<dbReference type="GO" id="GO:0005789">
    <property type="term" value="C:endoplasmic reticulum membrane"/>
    <property type="evidence" value="ECO:0007669"/>
    <property type="project" value="TreeGrafter"/>
</dbReference>
<dbReference type="Pfam" id="PF09320">
    <property type="entry name" value="DUF1977"/>
    <property type="match status" value="2"/>
</dbReference>
<keyword evidence="3" id="KW-1133">Transmembrane helix</keyword>
<evidence type="ECO:0000313" key="7">
    <source>
        <dbReference type="Proteomes" id="UP000245207"/>
    </source>
</evidence>
<dbReference type="OrthoDB" id="10250354at2759"/>
<dbReference type="AlphaFoldDB" id="A0A2U1LMA2"/>
<evidence type="ECO:0000256" key="4">
    <source>
        <dbReference type="ARBA" id="ARBA00023136"/>
    </source>
</evidence>
<accession>A0A2U1LMA2</accession>
<keyword evidence="2" id="KW-0812">Transmembrane</keyword>
<proteinExistence type="predicted"/>
<gene>
    <name evidence="6" type="ORF">CTI12_AA472770</name>
</gene>
<dbReference type="STRING" id="35608.A0A2U1LMA2"/>
<comment type="subcellular location">
    <subcellularLocation>
        <location evidence="1">Membrane</location>
        <topology evidence="1">Single-pass membrane protein</topology>
    </subcellularLocation>
</comment>
<comment type="caution">
    <text evidence="6">The sequence shown here is derived from an EMBL/GenBank/DDBJ whole genome shotgun (WGS) entry which is preliminary data.</text>
</comment>
<dbReference type="Proteomes" id="UP000245207">
    <property type="component" value="Unassembled WGS sequence"/>
</dbReference>
<feature type="domain" description="DUF1977" evidence="5">
    <location>
        <begin position="87"/>
        <end position="143"/>
    </location>
</feature>
<evidence type="ECO:0000259" key="5">
    <source>
        <dbReference type="Pfam" id="PF09320"/>
    </source>
</evidence>
<organism evidence="6 7">
    <name type="scientific">Artemisia annua</name>
    <name type="common">Sweet wormwood</name>
    <dbReference type="NCBI Taxonomy" id="35608"/>
    <lineage>
        <taxon>Eukaryota</taxon>
        <taxon>Viridiplantae</taxon>
        <taxon>Streptophyta</taxon>
        <taxon>Embryophyta</taxon>
        <taxon>Tracheophyta</taxon>
        <taxon>Spermatophyta</taxon>
        <taxon>Magnoliopsida</taxon>
        <taxon>eudicotyledons</taxon>
        <taxon>Gunneridae</taxon>
        <taxon>Pentapetalae</taxon>
        <taxon>asterids</taxon>
        <taxon>campanulids</taxon>
        <taxon>Asterales</taxon>
        <taxon>Asteraceae</taxon>
        <taxon>Asteroideae</taxon>
        <taxon>Anthemideae</taxon>
        <taxon>Artemisiinae</taxon>
        <taxon>Artemisia</taxon>
    </lineage>
</organism>
<evidence type="ECO:0000256" key="3">
    <source>
        <dbReference type="ARBA" id="ARBA00022989"/>
    </source>
</evidence>
<dbReference type="GO" id="GO:0030544">
    <property type="term" value="F:Hsp70 protein binding"/>
    <property type="evidence" value="ECO:0007669"/>
    <property type="project" value="TreeGrafter"/>
</dbReference>
<dbReference type="PANTHER" id="PTHR43908">
    <property type="entry name" value="AT29763P-RELATED"/>
    <property type="match status" value="1"/>
</dbReference>
<dbReference type="InterPro" id="IPR015399">
    <property type="entry name" value="DUF1977_DnaJ-like"/>
</dbReference>
<sequence>MRHQGLYRFRRDGNFKNRMETNEYGIDYYVKSGFDKKYPAGTSARADIEKKVIKDYVEFGQDVCKRELKQQWRSDDFNYPTPNYGIFKNRMETNEYGIDYYVKSGFDKKYPAGTSARADIEKKVIKDYVEFGQDVCKRELKQQWRSDDLNYPTPNCDKLRQMRIKPIA</sequence>
<protein>
    <submittedName>
        <fullName evidence="6">Chaperone protein dnaJ 49</fullName>
    </submittedName>
</protein>
<name>A0A2U1LMA2_ARTAN</name>
<evidence type="ECO:0000256" key="2">
    <source>
        <dbReference type="ARBA" id="ARBA00022692"/>
    </source>
</evidence>
<dbReference type="EMBL" id="PKPP01008660">
    <property type="protein sequence ID" value="PWA50128.1"/>
    <property type="molecule type" value="Genomic_DNA"/>
</dbReference>
<dbReference type="PANTHER" id="PTHR43908:SF5">
    <property type="entry name" value="CHAPERONE PROTEIN DNAJ 49"/>
    <property type="match status" value="1"/>
</dbReference>
<dbReference type="GO" id="GO:0071218">
    <property type="term" value="P:cellular response to misfolded protein"/>
    <property type="evidence" value="ECO:0007669"/>
    <property type="project" value="TreeGrafter"/>
</dbReference>
<evidence type="ECO:0000256" key="1">
    <source>
        <dbReference type="ARBA" id="ARBA00004167"/>
    </source>
</evidence>
<reference evidence="6 7" key="1">
    <citation type="journal article" date="2018" name="Mol. Plant">
        <title>The genome of Artemisia annua provides insight into the evolution of Asteraceae family and artemisinin biosynthesis.</title>
        <authorList>
            <person name="Shen Q."/>
            <person name="Zhang L."/>
            <person name="Liao Z."/>
            <person name="Wang S."/>
            <person name="Yan T."/>
            <person name="Shi P."/>
            <person name="Liu M."/>
            <person name="Fu X."/>
            <person name="Pan Q."/>
            <person name="Wang Y."/>
            <person name="Lv Z."/>
            <person name="Lu X."/>
            <person name="Zhang F."/>
            <person name="Jiang W."/>
            <person name="Ma Y."/>
            <person name="Chen M."/>
            <person name="Hao X."/>
            <person name="Li L."/>
            <person name="Tang Y."/>
            <person name="Lv G."/>
            <person name="Zhou Y."/>
            <person name="Sun X."/>
            <person name="Brodelius P.E."/>
            <person name="Rose J.K.C."/>
            <person name="Tang K."/>
        </authorList>
    </citation>
    <scope>NUCLEOTIDE SEQUENCE [LARGE SCALE GENOMIC DNA]</scope>
    <source>
        <strain evidence="7">cv. Huhao1</strain>
        <tissue evidence="6">Leaf</tissue>
    </source>
</reference>
<dbReference type="InterPro" id="IPR051100">
    <property type="entry name" value="DnaJ_subfamily_B/C"/>
</dbReference>
<keyword evidence="7" id="KW-1185">Reference proteome</keyword>
<feature type="domain" description="DUF1977" evidence="5">
    <location>
        <begin position="6"/>
        <end position="72"/>
    </location>
</feature>
<evidence type="ECO:0000313" key="6">
    <source>
        <dbReference type="EMBL" id="PWA50128.1"/>
    </source>
</evidence>
<keyword evidence="4" id="KW-0472">Membrane</keyword>